<evidence type="ECO:0000313" key="2">
    <source>
        <dbReference type="Proteomes" id="UP000638263"/>
    </source>
</evidence>
<dbReference type="EMBL" id="BMMH01000005">
    <property type="protein sequence ID" value="GGL14723.1"/>
    <property type="molecule type" value="Genomic_DNA"/>
</dbReference>
<comment type="caution">
    <text evidence="1">The sequence shown here is derived from an EMBL/GenBank/DDBJ whole genome shotgun (WGS) entry which is preliminary data.</text>
</comment>
<evidence type="ECO:0000313" key="1">
    <source>
        <dbReference type="EMBL" id="GGL14723.1"/>
    </source>
</evidence>
<reference evidence="1" key="1">
    <citation type="journal article" date="2014" name="Int. J. Syst. Evol. Microbiol.">
        <title>Complete genome sequence of Corynebacterium casei LMG S-19264T (=DSM 44701T), isolated from a smear-ripened cheese.</title>
        <authorList>
            <consortium name="US DOE Joint Genome Institute (JGI-PGF)"/>
            <person name="Walter F."/>
            <person name="Albersmeier A."/>
            <person name="Kalinowski J."/>
            <person name="Ruckert C."/>
        </authorList>
    </citation>
    <scope>NUCLEOTIDE SEQUENCE</scope>
    <source>
        <strain evidence="1">CGMCC 4.3508</strain>
    </source>
</reference>
<gene>
    <name evidence="1" type="ORF">GCM10011588_31570</name>
</gene>
<accession>A0A917RMW5</accession>
<keyword evidence="2" id="KW-1185">Reference proteome</keyword>
<dbReference type="AlphaFoldDB" id="A0A917RMW5"/>
<proteinExistence type="predicted"/>
<protein>
    <submittedName>
        <fullName evidence="1">Uncharacterized protein</fullName>
    </submittedName>
</protein>
<reference evidence="1" key="2">
    <citation type="submission" date="2020-09" db="EMBL/GenBank/DDBJ databases">
        <authorList>
            <person name="Sun Q."/>
            <person name="Zhou Y."/>
        </authorList>
    </citation>
    <scope>NUCLEOTIDE SEQUENCE</scope>
    <source>
        <strain evidence="1">CGMCC 4.3508</strain>
    </source>
</reference>
<dbReference type="Proteomes" id="UP000638263">
    <property type="component" value="Unassembled WGS sequence"/>
</dbReference>
<organism evidence="1 2">
    <name type="scientific">Nocardia jinanensis</name>
    <dbReference type="NCBI Taxonomy" id="382504"/>
    <lineage>
        <taxon>Bacteria</taxon>
        <taxon>Bacillati</taxon>
        <taxon>Actinomycetota</taxon>
        <taxon>Actinomycetes</taxon>
        <taxon>Mycobacteriales</taxon>
        <taxon>Nocardiaceae</taxon>
        <taxon>Nocardia</taxon>
    </lineage>
</organism>
<name>A0A917RMW5_9NOCA</name>
<sequence length="346" mass="35335">MVTRTVVTPTGTYRTVEGERLRTEALVVIALLDEWTGAAPEQVRALSRTPCVRAHVTDGYLVLTGVPARAMPGLATADRTVTVRIERRGHRNQDVDLVVPSGSDLPWFGPALALDSAVVAVAGRVREADHPNAPVPGAALEFRGAAGGQLVALRAPLAFAHEAGIAVSGCALTPIGTATAGPAASGSIRVVVTPSADIGGGTVLALGPPEREEHVIAARVEPGNTVVLRIPLARTVIDGTPVRLFGAGGLSAPTMLARAVHPGDGVIVSAAASTAGVIEVSDGARTELRATGLRSDTDGRWRLDGVRGIPRVTLTVSAPGLTTVGPVVHLLSAAADPNVIDIDLPA</sequence>